<reference evidence="4" key="2">
    <citation type="submission" date="2020-09" db="EMBL/GenBank/DDBJ databases">
        <authorList>
            <person name="Sun Q."/>
            <person name="Zhou Y."/>
        </authorList>
    </citation>
    <scope>NUCLEOTIDE SEQUENCE</scope>
    <source>
        <strain evidence="4">CGMCC 1.3617</strain>
    </source>
</reference>
<accession>A0A917KVI2</accession>
<dbReference type="Proteomes" id="UP000661507">
    <property type="component" value="Unassembled WGS sequence"/>
</dbReference>
<dbReference type="CDD" id="cd07564">
    <property type="entry name" value="nitrilases_CHs"/>
    <property type="match status" value="1"/>
</dbReference>
<evidence type="ECO:0000259" key="3">
    <source>
        <dbReference type="PROSITE" id="PS50263"/>
    </source>
</evidence>
<gene>
    <name evidence="4" type="ORF">GCM10011320_39030</name>
</gene>
<dbReference type="PROSITE" id="PS50263">
    <property type="entry name" value="CN_HYDROLASE"/>
    <property type="match status" value="1"/>
</dbReference>
<dbReference type="InterPro" id="IPR044149">
    <property type="entry name" value="Nitrilases_CHs"/>
</dbReference>
<dbReference type="InterPro" id="IPR036526">
    <property type="entry name" value="C-N_Hydrolase_sf"/>
</dbReference>
<keyword evidence="5" id="KW-1185">Reference proteome</keyword>
<comment type="caution">
    <text evidence="4">The sequence shown here is derived from an EMBL/GenBank/DDBJ whole genome shotgun (WGS) entry which is preliminary data.</text>
</comment>
<evidence type="ECO:0000256" key="2">
    <source>
        <dbReference type="PROSITE-ProRule" id="PRU10139"/>
    </source>
</evidence>
<dbReference type="GO" id="GO:0000257">
    <property type="term" value="F:nitrilase activity"/>
    <property type="evidence" value="ECO:0007669"/>
    <property type="project" value="UniProtKB-ARBA"/>
</dbReference>
<evidence type="ECO:0000313" key="5">
    <source>
        <dbReference type="Proteomes" id="UP000661507"/>
    </source>
</evidence>
<dbReference type="Gene3D" id="3.60.110.10">
    <property type="entry name" value="Carbon-nitrogen hydrolase"/>
    <property type="match status" value="1"/>
</dbReference>
<feature type="domain" description="CN hydrolase" evidence="3">
    <location>
        <begin position="14"/>
        <end position="286"/>
    </location>
</feature>
<evidence type="ECO:0000256" key="1">
    <source>
        <dbReference type="ARBA" id="ARBA00008129"/>
    </source>
</evidence>
<dbReference type="PROSITE" id="PS00920">
    <property type="entry name" value="NITRIL_CHT_1"/>
    <property type="match status" value="1"/>
</dbReference>
<dbReference type="EMBL" id="BMKW01000010">
    <property type="protein sequence ID" value="GGJ27943.1"/>
    <property type="molecule type" value="Genomic_DNA"/>
</dbReference>
<dbReference type="PANTHER" id="PTHR46044:SF1">
    <property type="entry name" value="CN HYDROLASE DOMAIN-CONTAINING PROTEIN"/>
    <property type="match status" value="1"/>
</dbReference>
<dbReference type="PANTHER" id="PTHR46044">
    <property type="entry name" value="NITRILASE"/>
    <property type="match status" value="1"/>
</dbReference>
<proteinExistence type="inferred from homology"/>
<organism evidence="4 5">
    <name type="scientific">Neoroseomonas lacus</name>
    <dbReference type="NCBI Taxonomy" id="287609"/>
    <lineage>
        <taxon>Bacteria</taxon>
        <taxon>Pseudomonadati</taxon>
        <taxon>Pseudomonadota</taxon>
        <taxon>Alphaproteobacteria</taxon>
        <taxon>Acetobacterales</taxon>
        <taxon>Acetobacteraceae</taxon>
        <taxon>Neoroseomonas</taxon>
    </lineage>
</organism>
<dbReference type="Pfam" id="PF00795">
    <property type="entry name" value="CN_hydrolase"/>
    <property type="match status" value="1"/>
</dbReference>
<feature type="active site" description="Proton acceptor" evidence="2">
    <location>
        <position position="54"/>
    </location>
</feature>
<sequence>MPASQPGAWRNDHMKLAVVQQPPVYLDLERSMARAVELVQEAAANGCDMLVFPEAWLPGYPTFVWRLPPGAGMGKTDELYALSQANSVDLSRDGLRPLLDAAKNHGVVIVLGYQEVDGSISGSTLFNSCAIIDADGRLANNHRKLMPTNPERMVWGFGDGSGLNVVDTAVGRVGALICWENYMPLARYALYAQNIDIYVAPTWDSGETWLATMQHIAREGGCWVVGCATALKASDIPDGVPYRDELFPNKDEWINAGDAVVYKPFGGVIAGPMRREKGLLFAEIDVAAARASRRKFDASGHYARPDVFTLTVNRKKQAPVQFE</sequence>
<reference evidence="4" key="1">
    <citation type="journal article" date="2014" name="Int. J. Syst. Evol. Microbiol.">
        <title>Complete genome sequence of Corynebacterium casei LMG S-19264T (=DSM 44701T), isolated from a smear-ripened cheese.</title>
        <authorList>
            <consortium name="US DOE Joint Genome Institute (JGI-PGF)"/>
            <person name="Walter F."/>
            <person name="Albersmeier A."/>
            <person name="Kalinowski J."/>
            <person name="Ruckert C."/>
        </authorList>
    </citation>
    <scope>NUCLEOTIDE SEQUENCE</scope>
    <source>
        <strain evidence="4">CGMCC 1.3617</strain>
    </source>
</reference>
<dbReference type="SUPFAM" id="SSF56317">
    <property type="entry name" value="Carbon-nitrogen hydrolase"/>
    <property type="match status" value="1"/>
</dbReference>
<evidence type="ECO:0000313" key="4">
    <source>
        <dbReference type="EMBL" id="GGJ27943.1"/>
    </source>
</evidence>
<name>A0A917KVI2_9PROT</name>
<dbReference type="InterPro" id="IPR000132">
    <property type="entry name" value="Nitrilase/CN_hydratase_CS"/>
</dbReference>
<dbReference type="PROSITE" id="PS00921">
    <property type="entry name" value="NITRIL_CHT_2"/>
    <property type="match status" value="1"/>
</dbReference>
<comment type="similarity">
    <text evidence="1">Belongs to the carbon-nitrogen hydrolase superfamily. Nitrilase family.</text>
</comment>
<dbReference type="AlphaFoldDB" id="A0A917KVI2"/>
<dbReference type="InterPro" id="IPR003010">
    <property type="entry name" value="C-N_Hydrolase"/>
</dbReference>
<protein>
    <submittedName>
        <fullName evidence="4">Nitrilase</fullName>
    </submittedName>
</protein>